<feature type="transmembrane region" description="Helical" evidence="1">
    <location>
        <begin position="577"/>
        <end position="597"/>
    </location>
</feature>
<feature type="transmembrane region" description="Helical" evidence="1">
    <location>
        <begin position="31"/>
        <end position="49"/>
    </location>
</feature>
<dbReference type="PANTHER" id="PTHR43849">
    <property type="entry name" value="BLL3936 PROTEIN"/>
    <property type="match status" value="1"/>
</dbReference>
<accession>A0ABW3VIC3</accession>
<dbReference type="Pfam" id="PF06808">
    <property type="entry name" value="DctM"/>
    <property type="match status" value="1"/>
</dbReference>
<feature type="transmembrane region" description="Helical" evidence="1">
    <location>
        <begin position="144"/>
        <end position="165"/>
    </location>
</feature>
<dbReference type="PANTHER" id="PTHR43849:SF2">
    <property type="entry name" value="BLL3936 PROTEIN"/>
    <property type="match status" value="1"/>
</dbReference>
<keyword evidence="4" id="KW-1185">Reference proteome</keyword>
<evidence type="ECO:0000313" key="3">
    <source>
        <dbReference type="EMBL" id="MFD1234796.1"/>
    </source>
</evidence>
<feature type="transmembrane region" description="Helical" evidence="1">
    <location>
        <begin position="285"/>
        <end position="309"/>
    </location>
</feature>
<dbReference type="RefSeq" id="WP_346091389.1">
    <property type="nucleotide sequence ID" value="NZ_BAABKS010000022.1"/>
</dbReference>
<evidence type="ECO:0000259" key="2">
    <source>
        <dbReference type="Pfam" id="PF06808"/>
    </source>
</evidence>
<feature type="transmembrane region" description="Helical" evidence="1">
    <location>
        <begin position="201"/>
        <end position="229"/>
    </location>
</feature>
<sequence>MSSAEPDVVETRADDVPAEAVARERPRWRQVAFVALAVPYTLFHLWIAYKGWPAPFQRRALHIGGGFALLFLWFPIAVDGRRRALRTALDVLDVCIAVFAVAQAVHLFQSASRLLTKTGLVDRTDAILGVVTVLIVLEGTRRVLGWGLTILGGLALAYIFLGHYLPGAVGHGGYSLNRAVSTMYLGTDGIFGTPTGASVDYVFIFLFFAVVLERAGASAALSSFATAAFGRFRGGPAKVAVVGSSLYGTISGSSVANAASIGPFSIPMMIRSGIRPRVAASIESVASVGGQFVPPVMGATAFIIAELLAKPYGEIIAAAAIPAAIYYVATFLYVHSYARAQGIPPIGADEIRTARHTLAQNWFRVTPLLVLILLVAVLKLPAGLSALYAAGLTIVLALTLPEVRRHVLRFGLAVCRATSLLTLPVVAAVATAGIVVGALSLTGIGDRLASLLVAVSGGNLLVLLIITMVAALILGAGLPTVPTYIMLVVLLAPALIELGVPPLAAHFFIFYYGVLADLTPPTAVTVVVSAGIAGENPWKTMLTATRVGMFAYIVPLLFALYPTLVLQGPFSLAETGLTVLSTVVGVVATVAATQGWLLGRLPTWARVTMIAPVVLVLLRSVILSAVAGVIVVAVVLLSRRRRPVDVHAATVER</sequence>
<dbReference type="Proteomes" id="UP001597182">
    <property type="component" value="Unassembled WGS sequence"/>
</dbReference>
<protein>
    <submittedName>
        <fullName evidence="3">TRAP transporter permease</fullName>
    </submittedName>
</protein>
<gene>
    <name evidence="3" type="ORF">ACFQ34_16005</name>
</gene>
<feature type="transmembrane region" description="Helical" evidence="1">
    <location>
        <begin position="61"/>
        <end position="78"/>
    </location>
</feature>
<feature type="domain" description="TRAP C4-dicarboxylate transport system permease DctM subunit" evidence="2">
    <location>
        <begin position="132"/>
        <end position="568"/>
    </location>
</feature>
<dbReference type="InterPro" id="IPR011853">
    <property type="entry name" value="TRAP_DctM-Dct_fused"/>
</dbReference>
<evidence type="ECO:0000313" key="4">
    <source>
        <dbReference type="Proteomes" id="UP001597182"/>
    </source>
</evidence>
<comment type="caution">
    <text evidence="3">The sequence shown here is derived from an EMBL/GenBank/DDBJ whole genome shotgun (WGS) entry which is preliminary data.</text>
</comment>
<dbReference type="NCBIfam" id="TIGR02123">
    <property type="entry name" value="TRAP_fused"/>
    <property type="match status" value="1"/>
</dbReference>
<feature type="transmembrane region" description="Helical" evidence="1">
    <location>
        <begin position="448"/>
        <end position="474"/>
    </location>
</feature>
<keyword evidence="1" id="KW-0472">Membrane</keyword>
<evidence type="ECO:0000256" key="1">
    <source>
        <dbReference type="SAM" id="Phobius"/>
    </source>
</evidence>
<feature type="transmembrane region" description="Helical" evidence="1">
    <location>
        <begin position="486"/>
        <end position="512"/>
    </location>
</feature>
<feature type="transmembrane region" description="Helical" evidence="1">
    <location>
        <begin position="315"/>
        <end position="334"/>
    </location>
</feature>
<dbReference type="InterPro" id="IPR010656">
    <property type="entry name" value="DctM"/>
</dbReference>
<organism evidence="3 4">
    <name type="scientific">Pseudonocardia benzenivorans</name>
    <dbReference type="NCBI Taxonomy" id="228005"/>
    <lineage>
        <taxon>Bacteria</taxon>
        <taxon>Bacillati</taxon>
        <taxon>Actinomycetota</taxon>
        <taxon>Actinomycetes</taxon>
        <taxon>Pseudonocardiales</taxon>
        <taxon>Pseudonocardiaceae</taxon>
        <taxon>Pseudonocardia</taxon>
    </lineage>
</organism>
<feature type="transmembrane region" description="Helical" evidence="1">
    <location>
        <begin position="361"/>
        <end position="378"/>
    </location>
</feature>
<keyword evidence="1" id="KW-0812">Transmembrane</keyword>
<proteinExistence type="predicted"/>
<feature type="transmembrane region" description="Helical" evidence="1">
    <location>
        <begin position="547"/>
        <end position="565"/>
    </location>
</feature>
<reference evidence="4" key="1">
    <citation type="journal article" date="2019" name="Int. J. Syst. Evol. Microbiol.">
        <title>The Global Catalogue of Microorganisms (GCM) 10K type strain sequencing project: providing services to taxonomists for standard genome sequencing and annotation.</title>
        <authorList>
            <consortium name="The Broad Institute Genomics Platform"/>
            <consortium name="The Broad Institute Genome Sequencing Center for Infectious Disease"/>
            <person name="Wu L."/>
            <person name="Ma J."/>
        </authorList>
    </citation>
    <scope>NUCLEOTIDE SEQUENCE [LARGE SCALE GENOMIC DNA]</scope>
    <source>
        <strain evidence="4">CCUG 49018</strain>
    </source>
</reference>
<dbReference type="EMBL" id="JBHTMB010000140">
    <property type="protein sequence ID" value="MFD1234796.1"/>
    <property type="molecule type" value="Genomic_DNA"/>
</dbReference>
<feature type="transmembrane region" description="Helical" evidence="1">
    <location>
        <begin position="384"/>
        <end position="400"/>
    </location>
</feature>
<keyword evidence="1" id="KW-1133">Transmembrane helix</keyword>
<feature type="transmembrane region" description="Helical" evidence="1">
    <location>
        <begin position="609"/>
        <end position="637"/>
    </location>
</feature>
<feature type="transmembrane region" description="Helical" evidence="1">
    <location>
        <begin position="420"/>
        <end position="442"/>
    </location>
</feature>
<name>A0ABW3VIC3_9PSEU</name>